<feature type="compositionally biased region" description="Low complexity" evidence="3">
    <location>
        <begin position="136"/>
        <end position="145"/>
    </location>
</feature>
<dbReference type="GO" id="GO:0001522">
    <property type="term" value="P:pseudouridine synthesis"/>
    <property type="evidence" value="ECO:0007669"/>
    <property type="project" value="InterPro"/>
</dbReference>
<dbReference type="PROSITE" id="PS50984">
    <property type="entry name" value="TRUD"/>
    <property type="match status" value="1"/>
</dbReference>
<feature type="compositionally biased region" description="Basic and acidic residues" evidence="3">
    <location>
        <begin position="180"/>
        <end position="192"/>
    </location>
</feature>
<feature type="compositionally biased region" description="Polar residues" evidence="3">
    <location>
        <begin position="896"/>
        <end position="908"/>
    </location>
</feature>
<feature type="region of interest" description="Disordered" evidence="3">
    <location>
        <begin position="169"/>
        <end position="192"/>
    </location>
</feature>
<feature type="compositionally biased region" description="Polar residues" evidence="3">
    <location>
        <begin position="73"/>
        <end position="85"/>
    </location>
</feature>
<dbReference type="SUPFAM" id="SSF55120">
    <property type="entry name" value="Pseudouridine synthase"/>
    <property type="match status" value="1"/>
</dbReference>
<dbReference type="Pfam" id="PF01142">
    <property type="entry name" value="TruD"/>
    <property type="match status" value="1"/>
</dbReference>
<feature type="compositionally biased region" description="Basic residues" evidence="3">
    <location>
        <begin position="327"/>
        <end position="340"/>
    </location>
</feature>
<evidence type="ECO:0000256" key="1">
    <source>
        <dbReference type="ARBA" id="ARBA00007953"/>
    </source>
</evidence>
<dbReference type="eggNOG" id="KOG2339">
    <property type="taxonomic scope" value="Eukaryota"/>
</dbReference>
<proteinExistence type="inferred from homology"/>
<name>D8LTL8_ECTSI</name>
<feature type="compositionally biased region" description="Low complexity" evidence="3">
    <location>
        <begin position="709"/>
        <end position="719"/>
    </location>
</feature>
<dbReference type="GO" id="GO:0003723">
    <property type="term" value="F:RNA binding"/>
    <property type="evidence" value="ECO:0007669"/>
    <property type="project" value="InterPro"/>
</dbReference>
<gene>
    <name evidence="5" type="ORF">Esi_0009_0038</name>
</gene>
<dbReference type="AlphaFoldDB" id="D8LTL8"/>
<reference evidence="5 6" key="1">
    <citation type="journal article" date="2010" name="Nature">
        <title>The Ectocarpus genome and the independent evolution of multicellularity in brown algae.</title>
        <authorList>
            <person name="Cock J.M."/>
            <person name="Sterck L."/>
            <person name="Rouze P."/>
            <person name="Scornet D."/>
            <person name="Allen A.E."/>
            <person name="Amoutzias G."/>
            <person name="Anthouard V."/>
            <person name="Artiguenave F."/>
            <person name="Aury J.M."/>
            <person name="Badger J.H."/>
            <person name="Beszteri B."/>
            <person name="Billiau K."/>
            <person name="Bonnet E."/>
            <person name="Bothwell J.H."/>
            <person name="Bowler C."/>
            <person name="Boyen C."/>
            <person name="Brownlee C."/>
            <person name="Carrano C.J."/>
            <person name="Charrier B."/>
            <person name="Cho G.Y."/>
            <person name="Coelho S.M."/>
            <person name="Collen J."/>
            <person name="Corre E."/>
            <person name="Da Silva C."/>
            <person name="Delage L."/>
            <person name="Delaroque N."/>
            <person name="Dittami S.M."/>
            <person name="Doulbeau S."/>
            <person name="Elias M."/>
            <person name="Farnham G."/>
            <person name="Gachon C.M."/>
            <person name="Gschloessl B."/>
            <person name="Heesch S."/>
            <person name="Jabbari K."/>
            <person name="Jubin C."/>
            <person name="Kawai H."/>
            <person name="Kimura K."/>
            <person name="Kloareg B."/>
            <person name="Kupper F.C."/>
            <person name="Lang D."/>
            <person name="Le Bail A."/>
            <person name="Leblanc C."/>
            <person name="Lerouge P."/>
            <person name="Lohr M."/>
            <person name="Lopez P.J."/>
            <person name="Martens C."/>
            <person name="Maumus F."/>
            <person name="Michel G."/>
            <person name="Miranda-Saavedra D."/>
            <person name="Morales J."/>
            <person name="Moreau H."/>
            <person name="Motomura T."/>
            <person name="Nagasato C."/>
            <person name="Napoli C.A."/>
            <person name="Nelson D.R."/>
            <person name="Nyvall-Collen P."/>
            <person name="Peters A.F."/>
            <person name="Pommier C."/>
            <person name="Potin P."/>
            <person name="Poulain J."/>
            <person name="Quesneville H."/>
            <person name="Read B."/>
            <person name="Rensing S.A."/>
            <person name="Ritter A."/>
            <person name="Rousvoal S."/>
            <person name="Samanta M."/>
            <person name="Samson G."/>
            <person name="Schroeder D.C."/>
            <person name="Segurens B."/>
            <person name="Strittmatter M."/>
            <person name="Tonon T."/>
            <person name="Tregear J.W."/>
            <person name="Valentin K."/>
            <person name="von Dassow P."/>
            <person name="Yamagishi T."/>
            <person name="Van de Peer Y."/>
            <person name="Wincker P."/>
        </authorList>
    </citation>
    <scope>NUCLEOTIDE SEQUENCE [LARGE SCALE GENOMIC DNA]</scope>
    <source>
        <strain evidence="6">Ec32 / CCAP1310/4</strain>
    </source>
</reference>
<feature type="region of interest" description="Disordered" evidence="3">
    <location>
        <begin position="136"/>
        <end position="156"/>
    </location>
</feature>
<feature type="compositionally biased region" description="Basic and acidic residues" evidence="3">
    <location>
        <begin position="697"/>
        <end position="708"/>
    </location>
</feature>
<dbReference type="OrthoDB" id="447290at2759"/>
<feature type="region of interest" description="Disordered" evidence="3">
    <location>
        <begin position="652"/>
        <end position="719"/>
    </location>
</feature>
<evidence type="ECO:0000256" key="3">
    <source>
        <dbReference type="SAM" id="MobiDB-lite"/>
    </source>
</evidence>
<dbReference type="GO" id="GO:0005634">
    <property type="term" value="C:nucleus"/>
    <property type="evidence" value="ECO:0007669"/>
    <property type="project" value="TreeGrafter"/>
</dbReference>
<feature type="region of interest" description="Disordered" evidence="3">
    <location>
        <begin position="884"/>
        <end position="949"/>
    </location>
</feature>
<protein>
    <recommendedName>
        <fullName evidence="4">TRUD domain-containing protein</fullName>
    </recommendedName>
</protein>
<keyword evidence="2" id="KW-0413">Isomerase</keyword>
<feature type="domain" description="TRUD" evidence="4">
    <location>
        <begin position="479"/>
        <end position="713"/>
    </location>
</feature>
<dbReference type="GO" id="GO:0009982">
    <property type="term" value="F:pseudouridine synthase activity"/>
    <property type="evidence" value="ECO:0007669"/>
    <property type="project" value="InterPro"/>
</dbReference>
<dbReference type="PANTHER" id="PTHR13326">
    <property type="entry name" value="TRNA PSEUDOURIDINE SYNTHASE D"/>
    <property type="match status" value="1"/>
</dbReference>
<comment type="similarity">
    <text evidence="1">Belongs to the pseudouridine synthase TruD family.</text>
</comment>
<keyword evidence="6" id="KW-1185">Reference proteome</keyword>
<dbReference type="EMBL" id="FN649137">
    <property type="protein sequence ID" value="CBN73915.1"/>
    <property type="molecule type" value="Genomic_DNA"/>
</dbReference>
<dbReference type="InterPro" id="IPR042214">
    <property type="entry name" value="TruD_catalytic"/>
</dbReference>
<organism evidence="5 6">
    <name type="scientific">Ectocarpus siliculosus</name>
    <name type="common">Brown alga</name>
    <name type="synonym">Conferva siliculosa</name>
    <dbReference type="NCBI Taxonomy" id="2880"/>
    <lineage>
        <taxon>Eukaryota</taxon>
        <taxon>Sar</taxon>
        <taxon>Stramenopiles</taxon>
        <taxon>Ochrophyta</taxon>
        <taxon>PX clade</taxon>
        <taxon>Phaeophyceae</taxon>
        <taxon>Ectocarpales</taxon>
        <taxon>Ectocarpaceae</taxon>
        <taxon>Ectocarpus</taxon>
    </lineage>
</organism>
<dbReference type="PANTHER" id="PTHR13326:SF21">
    <property type="entry name" value="PSEUDOURIDYLATE SYNTHASE PUS7L"/>
    <property type="match status" value="1"/>
</dbReference>
<dbReference type="InterPro" id="IPR011760">
    <property type="entry name" value="PsdUridine_synth_TruD_insert"/>
</dbReference>
<sequence length="1019" mass="106153">MTSSSSLNVIGIEDDMFMGEAPGFGGCIKQVAADFLVNEIDSSGRLVEASSLTLPPAPPAPVSASGRPIPSTAAGNTMEQQSNRSKSGDHGAGSCTRVGQAEDDSELDWAQELRRCLAGSESDFSRLARLDAAARGASAPAQTAPSPTPVPAVAGMGSAEKNEGMTLAGDVTGQETGASEAREQQLAEAEKGETDGAVLVWVHAGQGADKAARARVHRAVQETFPFIKTTTEKAPDGSVTVVCTQASPLPALRGLLSGPDLEALQRLVNRGPSGKGADSGVTLSSDMDRANRTLVHRAISEAFPYLQTKTCNDPKDPSSQRVSVFWSKRRGGGGGRKRKRQGFDSHGGNDSGRKCGGANEGSGTRWVRFGLRKEGREHHVTALALSKALRVPLSALSFGGIKDKRAITTQACIVKGVPPRKILEINGSIPGVTVGNLSYCARGLNLGELSGNKFSVVVRGVMVPGAAVKSSLEEACSNGFINFYGTQRVGSPLAAARGQPLPYQIGRHVLAGDWEAAVKKILQPRDNDPPFLHSALAEFFEGKITAKDCAARVRGRNRLSTERLVLQGLVRYGASAFQAAIQCVPFGMRTMWVHAYQSHVWNSLACARIRLLGSEAVPGDLVLPADVCTATEEIGEMSPAFTGAVSAGTEDSLPSSCAARAPAAREDGETEETCPGRHVNGLLSSTTAAVGDGAKGSGHEAGDGHTGRESAGSSSVASGRGRGLVTALTSETIQAFASEGVTPRDLLRRVVLPLAGTSIQYPLHQIGSMYRQRLQEDGVDPLMWPAPTPPFKTHFPRLPDGTTRATAIDAAGLTASQAPLTGAPCLSRGIGGDVGGRDSTAAETVTVATEEAVASSTLVPRGAYRRLLCVPVDSSWEAVAPLTKADDPEEVRIKRSSMSGRGQPNGTTPPGDAATAPGDKGRVPLKDGHSDGSQVSGDGGQSGGFAKDRGGADLKAASANDVLTDVRLTFTLPPGSFATMCLREVMKRNDDVGWGSRGAMEEPQEEGGVADTIAVDRTL</sequence>
<dbReference type="Proteomes" id="UP000002630">
    <property type="component" value="Linkage Group LG07"/>
</dbReference>
<dbReference type="STRING" id="2880.D8LTL8"/>
<dbReference type="InterPro" id="IPR001656">
    <property type="entry name" value="PsdUridine_synth_TruD"/>
</dbReference>
<dbReference type="InterPro" id="IPR020103">
    <property type="entry name" value="PsdUridine_synth_cat_dom_sf"/>
</dbReference>
<feature type="region of interest" description="Disordered" evidence="3">
    <location>
        <begin position="51"/>
        <end position="104"/>
    </location>
</feature>
<evidence type="ECO:0000256" key="2">
    <source>
        <dbReference type="ARBA" id="ARBA00023235"/>
    </source>
</evidence>
<accession>D8LTL8</accession>
<feature type="region of interest" description="Disordered" evidence="3">
    <location>
        <begin position="997"/>
        <end position="1019"/>
    </location>
</feature>
<feature type="region of interest" description="Disordered" evidence="3">
    <location>
        <begin position="308"/>
        <end position="359"/>
    </location>
</feature>
<evidence type="ECO:0000313" key="5">
    <source>
        <dbReference type="EMBL" id="CBN73915.1"/>
    </source>
</evidence>
<dbReference type="EMBL" id="FN649732">
    <property type="protein sequence ID" value="CBN73915.1"/>
    <property type="molecule type" value="Genomic_DNA"/>
</dbReference>
<dbReference type="InParanoid" id="D8LTL8"/>
<evidence type="ECO:0000313" key="6">
    <source>
        <dbReference type="Proteomes" id="UP000002630"/>
    </source>
</evidence>
<evidence type="ECO:0000259" key="4">
    <source>
        <dbReference type="PROSITE" id="PS50984"/>
    </source>
</evidence>
<dbReference type="Gene3D" id="3.30.2350.20">
    <property type="entry name" value="TruD, catalytic domain"/>
    <property type="match status" value="3"/>
</dbReference>
<feature type="compositionally biased region" description="Basic and acidic residues" evidence="3">
    <location>
        <begin position="919"/>
        <end position="930"/>
    </location>
</feature>
<feature type="compositionally biased region" description="Basic and acidic residues" evidence="3">
    <location>
        <begin position="884"/>
        <end position="893"/>
    </location>
</feature>